<dbReference type="STRING" id="572036.SAMN05661099_0563"/>
<evidence type="ECO:0000256" key="1">
    <source>
        <dbReference type="ARBA" id="ARBA00004571"/>
    </source>
</evidence>
<dbReference type="InterPro" id="IPR039426">
    <property type="entry name" value="TonB-dep_rcpt-like"/>
</dbReference>
<dbReference type="NCBIfam" id="TIGR04056">
    <property type="entry name" value="OMP_RagA_SusC"/>
    <property type="match status" value="1"/>
</dbReference>
<sequence>MMKKIYKLVVLLLLCQTYVFAQNISVTGKVTDSDNLPLPGVSVKVSGSAQGVSTDANGNFTLSVPGTGTLVFTSIGFVTQTVPVQGRTTLNIRMANDSQQLEGVVVTALGIERSQKSLTYNTTNISAEELNAVKGANVLNSLAGKAAGVFVTQGNGGPGSSPRVIIRGNKSISQGNQPLYVVDGIPMGFSDFNQEDVESLQVLQGPSASALYGSQAANGVIMITTKKGKLGSVNVDFASTAMYDKPLLLPDIQTDFGAGLNGAVVSTPINDSWGPRISNGSEDHVKDFFRTGENYINSLSVSSGNATQRIYFSYANTQNKALIPGYDYTRHNVTLRGNTSLFKDKVALNGGINYINNNTQNVNGNGWTDSPMFGLYLFPVSDNMAKYSANNGTVWNATRGLWDQNWPYIKNEHSSNQNPYWLVNFRQNENLGNRTVMNVGAKWNITNWLNFSARETYTLRDGNTETRVYAGAEPINYGANGAYARGFSGSSDFYTELLLNANKNFGQNITLNASAGFINSQGRAQSVSLSNNGSANTLAYPNAFSVQGLNGTTGQFNSSEALTKYLEQAVLGTASIGWKETLFLDVTGRNEWSYTVDKPFFYPSVGLGYILTETIGSNDILSFAKIRGSYAEVGNSLPRGANNRNPYYSLANNENINGRGSLPFFSGTDTATLTPERTKSWEIGAEVRLLKDKFNLSVTYYNALTDDQVISITAPSGAGATNFFINGGSVLNKGIEAGLSYNGKFGAVSWTPSFNFSKNVNEIKSLSPLLSADRFVLAGGNRLVHSWLARPGGALAAGRTPAFMDMYGKTYVRDAAGNITYNATTGLPIISPVDNQFVGNANPDFLLNMNNQFAYKRFTLSFLVDGRFGGLTSSSTEQWLDYKGLSQRSGDARNSSDGLMDIGGPKRVSPELYYSFISAKADGGALADAYLFDTTNIRLRELALGFTLPKFTNAVRNMSLTLVGRNLFFFHREAPFDPELANGTGDGGQGFESFQMPSARSIGLTLRAGL</sequence>
<dbReference type="Gene3D" id="2.40.170.20">
    <property type="entry name" value="TonB-dependent receptor, beta-barrel domain"/>
    <property type="match status" value="1"/>
</dbReference>
<dbReference type="Pfam" id="PF07715">
    <property type="entry name" value="Plug"/>
    <property type="match status" value="1"/>
</dbReference>
<evidence type="ECO:0000256" key="7">
    <source>
        <dbReference type="ARBA" id="ARBA00023237"/>
    </source>
</evidence>
<evidence type="ECO:0000259" key="10">
    <source>
        <dbReference type="Pfam" id="PF07715"/>
    </source>
</evidence>
<dbReference type="OrthoDB" id="9768177at2"/>
<proteinExistence type="inferred from homology"/>
<keyword evidence="2 8" id="KW-0813">Transport</keyword>
<dbReference type="GO" id="GO:0044718">
    <property type="term" value="P:siderophore transmembrane transport"/>
    <property type="evidence" value="ECO:0007669"/>
    <property type="project" value="TreeGrafter"/>
</dbReference>
<accession>A0A1T5AC55</accession>
<evidence type="ECO:0000256" key="9">
    <source>
        <dbReference type="SAM" id="SignalP"/>
    </source>
</evidence>
<feature type="signal peptide" evidence="9">
    <location>
        <begin position="1"/>
        <end position="21"/>
    </location>
</feature>
<dbReference type="GO" id="GO:0009279">
    <property type="term" value="C:cell outer membrane"/>
    <property type="evidence" value="ECO:0007669"/>
    <property type="project" value="UniProtKB-SubCell"/>
</dbReference>
<evidence type="ECO:0000256" key="6">
    <source>
        <dbReference type="ARBA" id="ARBA00023136"/>
    </source>
</evidence>
<comment type="similarity">
    <text evidence="8">Belongs to the TonB-dependent receptor family.</text>
</comment>
<organism evidence="11 12">
    <name type="scientific">Daejeonella lutea</name>
    <dbReference type="NCBI Taxonomy" id="572036"/>
    <lineage>
        <taxon>Bacteria</taxon>
        <taxon>Pseudomonadati</taxon>
        <taxon>Bacteroidota</taxon>
        <taxon>Sphingobacteriia</taxon>
        <taxon>Sphingobacteriales</taxon>
        <taxon>Sphingobacteriaceae</taxon>
        <taxon>Daejeonella</taxon>
    </lineage>
</organism>
<dbReference type="InterPro" id="IPR008969">
    <property type="entry name" value="CarboxyPept-like_regulatory"/>
</dbReference>
<evidence type="ECO:0000313" key="12">
    <source>
        <dbReference type="Proteomes" id="UP000189981"/>
    </source>
</evidence>
<evidence type="ECO:0000313" key="11">
    <source>
        <dbReference type="EMBL" id="SKB32506.1"/>
    </source>
</evidence>
<evidence type="ECO:0000256" key="8">
    <source>
        <dbReference type="PROSITE-ProRule" id="PRU01360"/>
    </source>
</evidence>
<dbReference type="SUPFAM" id="SSF49464">
    <property type="entry name" value="Carboxypeptidase regulatory domain-like"/>
    <property type="match status" value="1"/>
</dbReference>
<dbReference type="InterPro" id="IPR037066">
    <property type="entry name" value="Plug_dom_sf"/>
</dbReference>
<comment type="subcellular location">
    <subcellularLocation>
        <location evidence="1 8">Cell outer membrane</location>
        <topology evidence="1 8">Multi-pass membrane protein</topology>
    </subcellularLocation>
</comment>
<dbReference type="Pfam" id="PF13715">
    <property type="entry name" value="CarbopepD_reg_2"/>
    <property type="match status" value="1"/>
</dbReference>
<dbReference type="SUPFAM" id="SSF56935">
    <property type="entry name" value="Porins"/>
    <property type="match status" value="1"/>
</dbReference>
<dbReference type="InterPro" id="IPR036942">
    <property type="entry name" value="Beta-barrel_TonB_sf"/>
</dbReference>
<keyword evidence="7 8" id="KW-0998">Cell outer membrane</keyword>
<feature type="domain" description="TonB-dependent receptor plug" evidence="10">
    <location>
        <begin position="115"/>
        <end position="220"/>
    </location>
</feature>
<dbReference type="InterPro" id="IPR023996">
    <property type="entry name" value="TonB-dep_OMP_SusC/RagA"/>
</dbReference>
<dbReference type="PANTHER" id="PTHR30069">
    <property type="entry name" value="TONB-DEPENDENT OUTER MEMBRANE RECEPTOR"/>
    <property type="match status" value="1"/>
</dbReference>
<dbReference type="EMBL" id="FUYR01000001">
    <property type="protein sequence ID" value="SKB32506.1"/>
    <property type="molecule type" value="Genomic_DNA"/>
</dbReference>
<dbReference type="PROSITE" id="PS52016">
    <property type="entry name" value="TONB_DEPENDENT_REC_3"/>
    <property type="match status" value="1"/>
</dbReference>
<dbReference type="InterPro" id="IPR012910">
    <property type="entry name" value="Plug_dom"/>
</dbReference>
<dbReference type="AlphaFoldDB" id="A0A1T5AC55"/>
<keyword evidence="5 9" id="KW-0732">Signal</keyword>
<dbReference type="GO" id="GO:0015344">
    <property type="term" value="F:siderophore uptake transmembrane transporter activity"/>
    <property type="evidence" value="ECO:0007669"/>
    <property type="project" value="TreeGrafter"/>
</dbReference>
<keyword evidence="4 8" id="KW-0812">Transmembrane</keyword>
<dbReference type="InterPro" id="IPR023997">
    <property type="entry name" value="TonB-dep_OMP_SusC/RagA_CS"/>
</dbReference>
<dbReference type="NCBIfam" id="TIGR04057">
    <property type="entry name" value="SusC_RagA_signa"/>
    <property type="match status" value="1"/>
</dbReference>
<evidence type="ECO:0000256" key="3">
    <source>
        <dbReference type="ARBA" id="ARBA00022452"/>
    </source>
</evidence>
<keyword evidence="12" id="KW-1185">Reference proteome</keyword>
<evidence type="ECO:0000256" key="2">
    <source>
        <dbReference type="ARBA" id="ARBA00022448"/>
    </source>
</evidence>
<keyword evidence="6 8" id="KW-0472">Membrane</keyword>
<dbReference type="Proteomes" id="UP000189981">
    <property type="component" value="Unassembled WGS sequence"/>
</dbReference>
<reference evidence="12" key="1">
    <citation type="submission" date="2017-02" db="EMBL/GenBank/DDBJ databases">
        <authorList>
            <person name="Varghese N."/>
            <person name="Submissions S."/>
        </authorList>
    </citation>
    <scope>NUCLEOTIDE SEQUENCE [LARGE SCALE GENOMIC DNA]</scope>
    <source>
        <strain evidence="12">DSM 22385</strain>
    </source>
</reference>
<dbReference type="PANTHER" id="PTHR30069:SF29">
    <property type="entry name" value="HEMOGLOBIN AND HEMOGLOBIN-HAPTOGLOBIN-BINDING PROTEIN 1-RELATED"/>
    <property type="match status" value="1"/>
</dbReference>
<dbReference type="Gene3D" id="2.170.130.10">
    <property type="entry name" value="TonB-dependent receptor, plug domain"/>
    <property type="match status" value="1"/>
</dbReference>
<feature type="chain" id="PRO_5012640007" evidence="9">
    <location>
        <begin position="22"/>
        <end position="1010"/>
    </location>
</feature>
<keyword evidence="3 8" id="KW-1134">Transmembrane beta strand</keyword>
<dbReference type="Gene3D" id="2.60.40.1120">
    <property type="entry name" value="Carboxypeptidase-like, regulatory domain"/>
    <property type="match status" value="1"/>
</dbReference>
<dbReference type="RefSeq" id="WP_079701130.1">
    <property type="nucleotide sequence ID" value="NZ_FUYR01000001.1"/>
</dbReference>
<evidence type="ECO:0000256" key="5">
    <source>
        <dbReference type="ARBA" id="ARBA00022729"/>
    </source>
</evidence>
<gene>
    <name evidence="11" type="ORF">SAMN05661099_0563</name>
</gene>
<evidence type="ECO:0000256" key="4">
    <source>
        <dbReference type="ARBA" id="ARBA00022692"/>
    </source>
</evidence>
<name>A0A1T5AC55_9SPHI</name>
<protein>
    <submittedName>
        <fullName evidence="11">TonB-linked outer membrane protein, SusC/RagA family</fullName>
    </submittedName>
</protein>